<dbReference type="GO" id="GO:0008270">
    <property type="term" value="F:zinc ion binding"/>
    <property type="evidence" value="ECO:0007669"/>
    <property type="project" value="InterPro"/>
</dbReference>
<keyword evidence="3 5" id="KW-0862">Zinc</keyword>
<gene>
    <name evidence="8" type="ORF">DLM85_12095</name>
</gene>
<dbReference type="InterPro" id="IPR013149">
    <property type="entry name" value="ADH-like_C"/>
</dbReference>
<keyword evidence="4" id="KW-0560">Oxidoreductase</keyword>
<dbReference type="PANTHER" id="PTHR42813">
    <property type="entry name" value="ZINC-TYPE ALCOHOL DEHYDROGENASE-LIKE"/>
    <property type="match status" value="1"/>
</dbReference>
<name>A0A328BI44_9BACT</name>
<dbReference type="Gene3D" id="3.40.50.720">
    <property type="entry name" value="NAD(P)-binding Rossmann-like Domain"/>
    <property type="match status" value="1"/>
</dbReference>
<evidence type="ECO:0000256" key="1">
    <source>
        <dbReference type="ARBA" id="ARBA00001947"/>
    </source>
</evidence>
<dbReference type="Pfam" id="PF00107">
    <property type="entry name" value="ADH_zinc_N"/>
    <property type="match status" value="1"/>
</dbReference>
<protein>
    <submittedName>
        <fullName evidence="8">Glutathione-dependent formaldehyde dehydrogenase</fullName>
    </submittedName>
</protein>
<reference evidence="9" key="1">
    <citation type="submission" date="2018-05" db="EMBL/GenBank/DDBJ databases">
        <authorList>
            <person name="Nie L."/>
        </authorList>
    </citation>
    <scope>NUCLEOTIDE SEQUENCE [LARGE SCALE GENOMIC DNA]</scope>
    <source>
        <strain evidence="9">NL</strain>
    </source>
</reference>
<dbReference type="InterPro" id="IPR011032">
    <property type="entry name" value="GroES-like_sf"/>
</dbReference>
<evidence type="ECO:0000259" key="6">
    <source>
        <dbReference type="Pfam" id="PF00107"/>
    </source>
</evidence>
<keyword evidence="9" id="KW-1185">Reference proteome</keyword>
<dbReference type="Pfam" id="PF08240">
    <property type="entry name" value="ADH_N"/>
    <property type="match status" value="1"/>
</dbReference>
<dbReference type="EMBL" id="QHKM01000003">
    <property type="protein sequence ID" value="RAK66940.1"/>
    <property type="molecule type" value="Genomic_DNA"/>
</dbReference>
<accession>A0A328BI44</accession>
<dbReference type="InterPro" id="IPR002328">
    <property type="entry name" value="ADH_Zn_CS"/>
</dbReference>
<dbReference type="OrthoDB" id="9787435at2"/>
<dbReference type="SUPFAM" id="SSF50129">
    <property type="entry name" value="GroES-like"/>
    <property type="match status" value="1"/>
</dbReference>
<organism evidence="8 9">
    <name type="scientific">Hymenobacter edaphi</name>
    <dbReference type="NCBI Taxonomy" id="2211146"/>
    <lineage>
        <taxon>Bacteria</taxon>
        <taxon>Pseudomonadati</taxon>
        <taxon>Bacteroidota</taxon>
        <taxon>Cytophagia</taxon>
        <taxon>Cytophagales</taxon>
        <taxon>Hymenobacteraceae</taxon>
        <taxon>Hymenobacter</taxon>
    </lineage>
</organism>
<dbReference type="Gene3D" id="3.90.180.10">
    <property type="entry name" value="Medium-chain alcohol dehydrogenases, catalytic domain"/>
    <property type="match status" value="1"/>
</dbReference>
<comment type="similarity">
    <text evidence="5">Belongs to the zinc-containing alcohol dehydrogenase family.</text>
</comment>
<feature type="domain" description="Alcohol dehydrogenase-like N-terminal" evidence="7">
    <location>
        <begin position="26"/>
        <end position="150"/>
    </location>
</feature>
<dbReference type="InterPro" id="IPR036291">
    <property type="entry name" value="NAD(P)-bd_dom_sf"/>
</dbReference>
<dbReference type="GO" id="GO:0016491">
    <property type="term" value="F:oxidoreductase activity"/>
    <property type="evidence" value="ECO:0007669"/>
    <property type="project" value="UniProtKB-KW"/>
</dbReference>
<keyword evidence="2 5" id="KW-0479">Metal-binding</keyword>
<evidence type="ECO:0000256" key="5">
    <source>
        <dbReference type="RuleBase" id="RU361277"/>
    </source>
</evidence>
<evidence type="ECO:0000313" key="9">
    <source>
        <dbReference type="Proteomes" id="UP000248553"/>
    </source>
</evidence>
<dbReference type="SUPFAM" id="SSF51735">
    <property type="entry name" value="NAD(P)-binding Rossmann-fold domains"/>
    <property type="match status" value="1"/>
</dbReference>
<proteinExistence type="inferred from homology"/>
<feature type="domain" description="Alcohol dehydrogenase-like C-terminal" evidence="6">
    <location>
        <begin position="197"/>
        <end position="265"/>
    </location>
</feature>
<dbReference type="RefSeq" id="WP_111478361.1">
    <property type="nucleotide sequence ID" value="NZ_QHKM01000003.1"/>
</dbReference>
<evidence type="ECO:0000259" key="7">
    <source>
        <dbReference type="Pfam" id="PF08240"/>
    </source>
</evidence>
<comment type="caution">
    <text evidence="8">The sequence shown here is derived from an EMBL/GenBank/DDBJ whole genome shotgun (WGS) entry which is preliminary data.</text>
</comment>
<dbReference type="CDD" id="cd08283">
    <property type="entry name" value="FDH_like_1"/>
    <property type="match status" value="1"/>
</dbReference>
<dbReference type="PROSITE" id="PS00059">
    <property type="entry name" value="ADH_ZINC"/>
    <property type="match status" value="1"/>
</dbReference>
<dbReference type="InterPro" id="IPR013154">
    <property type="entry name" value="ADH-like_N"/>
</dbReference>
<sequence>MKALVFHGIKDVRVDTVDDPEIVDSRDAIIRVTSTAICGSDLHIYNGGIPQPRPMVLGHEFMGIVEEVGKGVGGKLKVGDRVVVPFPVACGCCFFCNHDLPGHCEHSNPDHYGPEGGVLTEKGGALFGYTDLYGGYNGGQAEYVRVPYADYGPRVIPDSLTDEQALFLTDIFPTGYSGIDWGEVKGGEFVAIFGAGPVGIMAAKSAWLRGAARVVIVDVLPYRLDKAKAAANCEVILWEDRKQVIEAIRGMSQGRGADVCVEAVGFEPERDLLDRAKAVVNFEKGSPKVIEACMSAVRRGGIVSVLGVYGAYFDNFPLGQFFDKGITLRGGQAPAHKHIDQLLQYVVEGKVKLDDVISHRLPLSEAALGYDIFRNKKDNCTKVVLKP</sequence>
<evidence type="ECO:0000256" key="2">
    <source>
        <dbReference type="ARBA" id="ARBA00022723"/>
    </source>
</evidence>
<evidence type="ECO:0000313" key="8">
    <source>
        <dbReference type="EMBL" id="RAK66940.1"/>
    </source>
</evidence>
<dbReference type="Proteomes" id="UP000248553">
    <property type="component" value="Unassembled WGS sequence"/>
</dbReference>
<comment type="cofactor">
    <cofactor evidence="1 5">
        <name>Zn(2+)</name>
        <dbReference type="ChEBI" id="CHEBI:29105"/>
    </cofactor>
</comment>
<evidence type="ECO:0000256" key="4">
    <source>
        <dbReference type="ARBA" id="ARBA00023002"/>
    </source>
</evidence>
<evidence type="ECO:0000256" key="3">
    <source>
        <dbReference type="ARBA" id="ARBA00022833"/>
    </source>
</evidence>
<dbReference type="PANTHER" id="PTHR42813:SF2">
    <property type="entry name" value="DEHYDROGENASE, ZINC-CONTAINING, PUTATIVE (AFU_ORTHOLOGUE AFUA_2G02810)-RELATED"/>
    <property type="match status" value="1"/>
</dbReference>
<dbReference type="AlphaFoldDB" id="A0A328BI44"/>